<evidence type="ECO:0000256" key="2">
    <source>
        <dbReference type="ARBA" id="ARBA00023125"/>
    </source>
</evidence>
<keyword evidence="3" id="KW-0804">Transcription</keyword>
<dbReference type="Proteomes" id="UP001342826">
    <property type="component" value="Unassembled WGS sequence"/>
</dbReference>
<dbReference type="CDD" id="cd07377">
    <property type="entry name" value="WHTH_GntR"/>
    <property type="match status" value="1"/>
</dbReference>
<keyword evidence="6" id="KW-1185">Reference proteome</keyword>
<sequence>MKSTFDDTKPIFQQIADMIADDIVDGLLEEGEQIPSTTELSKFYQINRATAQKGLAILVDAGLVYKQRGVGMFVADNAKETLLTERKKDFYKQYVQPMLDEANRIHLTKEEIIHFIKEDSDD</sequence>
<dbReference type="PANTHER" id="PTHR38445">
    <property type="entry name" value="HTH-TYPE TRANSCRIPTIONAL REPRESSOR YTRA"/>
    <property type="match status" value="1"/>
</dbReference>
<dbReference type="SMART" id="SM00345">
    <property type="entry name" value="HTH_GNTR"/>
    <property type="match status" value="1"/>
</dbReference>
<dbReference type="InterPro" id="IPR000524">
    <property type="entry name" value="Tscrpt_reg_HTH_GntR"/>
</dbReference>
<keyword evidence="1" id="KW-0805">Transcription regulation</keyword>
<protein>
    <submittedName>
        <fullName evidence="5">GntR family transcriptional regulator</fullName>
    </submittedName>
</protein>
<dbReference type="Gene3D" id="1.10.10.10">
    <property type="entry name" value="Winged helix-like DNA-binding domain superfamily/Winged helix DNA-binding domain"/>
    <property type="match status" value="1"/>
</dbReference>
<organism evidence="5 6">
    <name type="scientific">Metabacillus fastidiosus</name>
    <dbReference type="NCBI Taxonomy" id="1458"/>
    <lineage>
        <taxon>Bacteria</taxon>
        <taxon>Bacillati</taxon>
        <taxon>Bacillota</taxon>
        <taxon>Bacilli</taxon>
        <taxon>Bacillales</taxon>
        <taxon>Bacillaceae</taxon>
        <taxon>Metabacillus</taxon>
    </lineage>
</organism>
<proteinExistence type="predicted"/>
<reference evidence="5 6" key="1">
    <citation type="submission" date="2023-03" db="EMBL/GenBank/DDBJ databases">
        <title>Bacillus Genome Sequencing.</title>
        <authorList>
            <person name="Dunlap C."/>
        </authorList>
    </citation>
    <scope>NUCLEOTIDE SEQUENCE [LARGE SCALE GENOMIC DNA]</scope>
    <source>
        <strain evidence="5 6">NRS-1717</strain>
    </source>
</reference>
<dbReference type="Pfam" id="PF00392">
    <property type="entry name" value="GntR"/>
    <property type="match status" value="1"/>
</dbReference>
<accession>A0ABU6NYS6</accession>
<dbReference type="EMBL" id="JARTFS010000011">
    <property type="protein sequence ID" value="MED4402274.1"/>
    <property type="molecule type" value="Genomic_DNA"/>
</dbReference>
<evidence type="ECO:0000259" key="4">
    <source>
        <dbReference type="PROSITE" id="PS50949"/>
    </source>
</evidence>
<dbReference type="InterPro" id="IPR036390">
    <property type="entry name" value="WH_DNA-bd_sf"/>
</dbReference>
<evidence type="ECO:0000313" key="5">
    <source>
        <dbReference type="EMBL" id="MED4402274.1"/>
    </source>
</evidence>
<evidence type="ECO:0000256" key="1">
    <source>
        <dbReference type="ARBA" id="ARBA00023015"/>
    </source>
</evidence>
<evidence type="ECO:0000256" key="3">
    <source>
        <dbReference type="ARBA" id="ARBA00023163"/>
    </source>
</evidence>
<dbReference type="InterPro" id="IPR036388">
    <property type="entry name" value="WH-like_DNA-bd_sf"/>
</dbReference>
<evidence type="ECO:0000313" key="6">
    <source>
        <dbReference type="Proteomes" id="UP001342826"/>
    </source>
</evidence>
<dbReference type="SUPFAM" id="SSF46785">
    <property type="entry name" value="Winged helix' DNA-binding domain"/>
    <property type="match status" value="1"/>
</dbReference>
<dbReference type="PROSITE" id="PS50949">
    <property type="entry name" value="HTH_GNTR"/>
    <property type="match status" value="1"/>
</dbReference>
<dbReference type="RefSeq" id="WP_066226020.1">
    <property type="nucleotide sequence ID" value="NZ_JARSOS010000010.1"/>
</dbReference>
<gene>
    <name evidence="5" type="ORF">P9271_13200</name>
</gene>
<feature type="domain" description="HTH gntR-type" evidence="4">
    <location>
        <begin position="9"/>
        <end position="77"/>
    </location>
</feature>
<comment type="caution">
    <text evidence="5">The sequence shown here is derived from an EMBL/GenBank/DDBJ whole genome shotgun (WGS) entry which is preliminary data.</text>
</comment>
<dbReference type="PANTHER" id="PTHR38445:SF10">
    <property type="entry name" value="GNTR-FAMILY TRANSCRIPTIONAL REGULATOR"/>
    <property type="match status" value="1"/>
</dbReference>
<keyword evidence="2" id="KW-0238">DNA-binding</keyword>
<dbReference type="GeneID" id="301139908"/>
<name>A0ABU6NYS6_9BACI</name>